<dbReference type="CDD" id="cd00303">
    <property type="entry name" value="retropepsin_like"/>
    <property type="match status" value="1"/>
</dbReference>
<keyword evidence="1" id="KW-1185">Reference proteome</keyword>
<dbReference type="PANTHER" id="PTHR33067">
    <property type="entry name" value="RNA-DIRECTED DNA POLYMERASE-RELATED"/>
    <property type="match status" value="1"/>
</dbReference>
<accession>A0A1U7WDX9</accession>
<evidence type="ECO:0000313" key="2">
    <source>
        <dbReference type="RefSeq" id="XP_009778172.1"/>
    </source>
</evidence>
<sequence>MQEEEIPNNVVQPNEEVRIDIDDSVEETQEEVNPFRDHIIDIPEPSLSINLPLVEALEQMPGYAKFIKDLVTKKRSMNFDTVKVTHQVNAIVHSMEPKLENPGAFTIPCTIGSVEFSKALCDLGAIINLMPYSIFKALGIGKPRPTSMRLQMADHTIKRPLGVIEDVLVRVDNFILPADFVILDGEVDYEVPIILRRSFLATGKAICDVESGELTF</sequence>
<gene>
    <name evidence="2" type="primary">LOC104227591</name>
</gene>
<dbReference type="AlphaFoldDB" id="A0A1U7WDX9"/>
<dbReference type="InterPro" id="IPR021109">
    <property type="entry name" value="Peptidase_aspartic_dom_sf"/>
</dbReference>
<reference evidence="2" key="2">
    <citation type="submission" date="2025-08" db="UniProtKB">
        <authorList>
            <consortium name="RefSeq"/>
        </authorList>
    </citation>
    <scope>IDENTIFICATION</scope>
    <source>
        <tissue evidence="2">Leaf</tissue>
    </source>
</reference>
<evidence type="ECO:0000313" key="1">
    <source>
        <dbReference type="Proteomes" id="UP000189701"/>
    </source>
</evidence>
<dbReference type="RefSeq" id="XP_009778172.1">
    <property type="nucleotide sequence ID" value="XM_009779870.1"/>
</dbReference>
<organism evidence="1 2">
    <name type="scientific">Nicotiana sylvestris</name>
    <name type="common">Wood tobacco</name>
    <name type="synonym">South American tobacco</name>
    <dbReference type="NCBI Taxonomy" id="4096"/>
    <lineage>
        <taxon>Eukaryota</taxon>
        <taxon>Viridiplantae</taxon>
        <taxon>Streptophyta</taxon>
        <taxon>Embryophyta</taxon>
        <taxon>Tracheophyta</taxon>
        <taxon>Spermatophyta</taxon>
        <taxon>Magnoliopsida</taxon>
        <taxon>eudicotyledons</taxon>
        <taxon>Gunneridae</taxon>
        <taxon>Pentapetalae</taxon>
        <taxon>asterids</taxon>
        <taxon>lamiids</taxon>
        <taxon>Solanales</taxon>
        <taxon>Solanaceae</taxon>
        <taxon>Nicotianoideae</taxon>
        <taxon>Nicotianeae</taxon>
        <taxon>Nicotiana</taxon>
    </lineage>
</organism>
<protein>
    <submittedName>
        <fullName evidence="2">Uncharacterized protein LOC104227591</fullName>
    </submittedName>
</protein>
<dbReference type="Gene3D" id="2.40.70.10">
    <property type="entry name" value="Acid Proteases"/>
    <property type="match status" value="1"/>
</dbReference>
<dbReference type="eggNOG" id="KOG0017">
    <property type="taxonomic scope" value="Eukaryota"/>
</dbReference>
<reference evidence="1" key="1">
    <citation type="journal article" date="2013" name="Genome Biol.">
        <title>Reference genomes and transcriptomes of Nicotiana sylvestris and Nicotiana tomentosiformis.</title>
        <authorList>
            <person name="Sierro N."/>
            <person name="Battey J.N."/>
            <person name="Ouadi S."/>
            <person name="Bovet L."/>
            <person name="Goepfert S."/>
            <person name="Bakaher N."/>
            <person name="Peitsch M.C."/>
            <person name="Ivanov N.V."/>
        </authorList>
    </citation>
    <scope>NUCLEOTIDE SEQUENCE [LARGE SCALE GENOMIC DNA]</scope>
</reference>
<dbReference type="PANTHER" id="PTHR33067:SF9">
    <property type="entry name" value="RNA-DIRECTED DNA POLYMERASE"/>
    <property type="match status" value="1"/>
</dbReference>
<dbReference type="Proteomes" id="UP000189701">
    <property type="component" value="Unplaced"/>
</dbReference>
<proteinExistence type="predicted"/>
<name>A0A1U7WDX9_NICSY</name>